<feature type="domain" description="Glycosyl hydrolase family 36 N-terminal" evidence="10">
    <location>
        <begin position="47"/>
        <end position="279"/>
    </location>
</feature>
<feature type="binding site" evidence="7">
    <location>
        <position position="439"/>
    </location>
    <ligand>
        <name>substrate</name>
    </ligand>
</feature>
<protein>
    <recommendedName>
        <fullName evidence="2 5">Alpha-galactosidase</fullName>
        <ecNumber evidence="2 5">3.2.1.22</ecNumber>
    </recommendedName>
</protein>
<proteinExistence type="inferred from homology"/>
<dbReference type="PANTHER" id="PTHR43053:SF3">
    <property type="entry name" value="ALPHA-GALACTOSIDASE C-RELATED"/>
    <property type="match status" value="1"/>
</dbReference>
<keyword evidence="12" id="KW-1185">Reference proteome</keyword>
<evidence type="ECO:0000256" key="6">
    <source>
        <dbReference type="PIRSR" id="PIRSR005536-1"/>
    </source>
</evidence>
<sequence>MNKTLKPLFACLFSGLICTGAAAAEPQVINIKTDGSSMVMSVTSDGEVLFHHFGGRIDDAAPVTGIKSYRRTDHGTDNLAYSTMGGRNFREPALRVTHADGDMNTELRYVSHTTRTLADTNVTRTVIKLTDTNQALDVELVYTAYAEENVITTHAVIRNREKGSIVLHSFYSSSLPVKARSYLLTHLYGAWARESQVDHTLLTHGSKSIESRKQVRTTHTENPAFMITLDSESFDENYGEVIAGALAWSGNFRLNFEVDEFNVLNILAGANPYASDYTLGEGESFTTPEMIYTYSSEGAGGASRHLHDWARNYGVWHGHTYAPTLLNSWEGAYFTFDAKTLTEMIDDAADMGLEMFVLDDGWFGNKYPRNDSNAGLGDWQVNAKKLPEGIDYIASYAHQKGMKFGIWIEPEMVNPRSELAEKHPDWIVKAGNREIPRMRNQWLLDLSNPKVQDFVFSVFDNTMKLSPNIDYIKWDANRHVENAGSEYLPEDKQSHFWIDYTQGFYKVMERIRAKYPDVLIQACASGGGRVEFGAMKYFNEVWTSDNTEALSRTRIQYGTSLFYPATVMGSHVSATPNHQTGNITPIKFRFDIACAGRLGMELQPKRMDDAEKRFARKAVASYKAYRDIVMEGDLYRIGTPYDDTGYYGMMYVSKDKKKAVLFTYCIRYQSRTLIPKFRLHGLDAKTRYTVREQNTDKKRFWFDGGTFTGEYLANAGINPNLSKIYDSAVFVLEAQ</sequence>
<reference evidence="12" key="1">
    <citation type="submission" date="2019-06" db="EMBL/GenBank/DDBJ databases">
        <title>Alistipes onderdonkii subsp. vulgaris subsp. nov., Alistipes dispar sp. nov. and Alistipes communis sp. nov., isolated from human faeces, and creation of Alistipes onderdonkii subsp. onderdonkii subsp. nov.</title>
        <authorList>
            <person name="Sakamoto M."/>
            <person name="Ikeyama N."/>
            <person name="Ogata Y."/>
            <person name="Suda W."/>
            <person name="Iino T."/>
            <person name="Hattori M."/>
            <person name="Ohkuma M."/>
        </authorList>
    </citation>
    <scope>NUCLEOTIDE SEQUENCE [LARGE SCALE GENOMIC DNA]</scope>
    <source>
        <strain evidence="12">5CBH24</strain>
    </source>
</reference>
<dbReference type="Pfam" id="PF16874">
    <property type="entry name" value="Glyco_hydro_36C"/>
    <property type="match status" value="1"/>
</dbReference>
<comment type="similarity">
    <text evidence="5">Belongs to the glycosyl hydrolase.</text>
</comment>
<evidence type="ECO:0000313" key="11">
    <source>
        <dbReference type="EMBL" id="BBL03991.1"/>
    </source>
</evidence>
<feature type="binding site" evidence="7">
    <location>
        <position position="523"/>
    </location>
    <ligand>
        <name>substrate</name>
    </ligand>
</feature>
<dbReference type="CDD" id="cd14791">
    <property type="entry name" value="GH36"/>
    <property type="match status" value="1"/>
</dbReference>
<evidence type="ECO:0000256" key="8">
    <source>
        <dbReference type="SAM" id="SignalP"/>
    </source>
</evidence>
<evidence type="ECO:0000259" key="10">
    <source>
        <dbReference type="Pfam" id="PF16875"/>
    </source>
</evidence>
<keyword evidence="4 5" id="KW-0326">Glycosidase</keyword>
<keyword evidence="8" id="KW-0732">Signal</keyword>
<evidence type="ECO:0000256" key="1">
    <source>
        <dbReference type="ARBA" id="ARBA00001255"/>
    </source>
</evidence>
<dbReference type="InterPro" id="IPR002252">
    <property type="entry name" value="Glyco_hydro_36"/>
</dbReference>
<organism evidence="11 12">
    <name type="scientific">Alistipes communis</name>
    <dbReference type="NCBI Taxonomy" id="2585118"/>
    <lineage>
        <taxon>Bacteria</taxon>
        <taxon>Pseudomonadati</taxon>
        <taxon>Bacteroidota</taxon>
        <taxon>Bacteroidia</taxon>
        <taxon>Bacteroidales</taxon>
        <taxon>Rikenellaceae</taxon>
        <taxon>Alistipes</taxon>
    </lineage>
</organism>
<feature type="active site" description="Nucleophile" evidence="6">
    <location>
        <position position="475"/>
    </location>
</feature>
<dbReference type="GO" id="GO:0004557">
    <property type="term" value="F:alpha-galactosidase activity"/>
    <property type="evidence" value="ECO:0007669"/>
    <property type="project" value="UniProtKB-UniRule"/>
</dbReference>
<dbReference type="Proteomes" id="UP000318946">
    <property type="component" value="Chromosome"/>
</dbReference>
<evidence type="ECO:0000313" key="12">
    <source>
        <dbReference type="Proteomes" id="UP000318946"/>
    </source>
</evidence>
<dbReference type="RefSeq" id="WP_141412575.1">
    <property type="nucleotide sequence ID" value="NZ_AP019735.1"/>
</dbReference>
<dbReference type="EMBL" id="AP019735">
    <property type="protein sequence ID" value="BBL03991.1"/>
    <property type="molecule type" value="Genomic_DNA"/>
</dbReference>
<evidence type="ECO:0000256" key="5">
    <source>
        <dbReference type="PIRNR" id="PIRNR005536"/>
    </source>
</evidence>
<keyword evidence="3 5" id="KW-0378">Hydrolase</keyword>
<dbReference type="InterPro" id="IPR013780">
    <property type="entry name" value="Glyco_hydro_b"/>
</dbReference>
<dbReference type="InterPro" id="IPR031704">
    <property type="entry name" value="Glyco_hydro_36_N"/>
</dbReference>
<gene>
    <name evidence="11" type="ORF">A5CBH24_13040</name>
</gene>
<dbReference type="InterPro" id="IPR000111">
    <property type="entry name" value="Glyco_hydro_27/36_CS"/>
</dbReference>
<dbReference type="OrthoDB" id="9758822at2"/>
<feature type="chain" id="PRO_5021342943" description="Alpha-galactosidase" evidence="8">
    <location>
        <begin position="24"/>
        <end position="735"/>
    </location>
</feature>
<dbReference type="PANTHER" id="PTHR43053">
    <property type="entry name" value="GLYCOSIDASE FAMILY 31"/>
    <property type="match status" value="1"/>
</dbReference>
<dbReference type="PRINTS" id="PR00743">
    <property type="entry name" value="GLHYDRLASE36"/>
</dbReference>
<dbReference type="Gene3D" id="2.70.98.60">
    <property type="entry name" value="alpha-galactosidase from lactobacil brevis"/>
    <property type="match status" value="1"/>
</dbReference>
<dbReference type="Gene3D" id="2.60.40.1180">
    <property type="entry name" value="Golgi alpha-mannosidase II"/>
    <property type="match status" value="1"/>
</dbReference>
<evidence type="ECO:0000256" key="4">
    <source>
        <dbReference type="ARBA" id="ARBA00023295"/>
    </source>
</evidence>
<evidence type="ECO:0000256" key="7">
    <source>
        <dbReference type="PIRSR" id="PIRSR005536-2"/>
    </source>
</evidence>
<dbReference type="GO" id="GO:0016052">
    <property type="term" value="P:carbohydrate catabolic process"/>
    <property type="evidence" value="ECO:0007669"/>
    <property type="project" value="InterPro"/>
</dbReference>
<dbReference type="KEGG" id="acou:A5CBH24_13040"/>
<dbReference type="InterPro" id="IPR050985">
    <property type="entry name" value="Alpha-glycosidase_related"/>
</dbReference>
<feature type="binding site" evidence="7">
    <location>
        <position position="545"/>
    </location>
    <ligand>
        <name>substrate</name>
    </ligand>
</feature>
<dbReference type="PIRSF" id="PIRSF005536">
    <property type="entry name" value="Agal"/>
    <property type="match status" value="1"/>
</dbReference>
<dbReference type="Pfam" id="PF02065">
    <property type="entry name" value="Melibiase"/>
    <property type="match status" value="1"/>
</dbReference>
<feature type="binding site" evidence="7">
    <location>
        <begin position="359"/>
        <end position="360"/>
    </location>
    <ligand>
        <name>substrate</name>
    </ligand>
</feature>
<dbReference type="EC" id="3.2.1.22" evidence="2 5"/>
<feature type="binding site" evidence="7">
    <location>
        <position position="191"/>
    </location>
    <ligand>
        <name>substrate</name>
    </ligand>
</feature>
<dbReference type="InterPro" id="IPR031705">
    <property type="entry name" value="Glyco_hydro_36_C"/>
</dbReference>
<name>A0A4Y1WSD8_9BACT</name>
<dbReference type="GeneID" id="78342024"/>
<evidence type="ECO:0000256" key="3">
    <source>
        <dbReference type="ARBA" id="ARBA00022801"/>
    </source>
</evidence>
<dbReference type="Gene3D" id="3.20.20.70">
    <property type="entry name" value="Aldolase class I"/>
    <property type="match status" value="1"/>
</dbReference>
<feature type="domain" description="Glycosyl hydrolase family 36 C-terminal" evidence="9">
    <location>
        <begin position="649"/>
        <end position="732"/>
    </location>
</feature>
<dbReference type="FunFam" id="3.20.20.70:FF:000118">
    <property type="entry name" value="Alpha-galactosidase"/>
    <property type="match status" value="1"/>
</dbReference>
<accession>A0A4Y1WSD8</accession>
<evidence type="ECO:0000256" key="2">
    <source>
        <dbReference type="ARBA" id="ARBA00012755"/>
    </source>
</evidence>
<feature type="active site" description="Proton donor" evidence="6">
    <location>
        <position position="545"/>
    </location>
</feature>
<evidence type="ECO:0000259" key="9">
    <source>
        <dbReference type="Pfam" id="PF16874"/>
    </source>
</evidence>
<feature type="binding site" evidence="7">
    <location>
        <begin position="473"/>
        <end position="477"/>
    </location>
    <ligand>
        <name>substrate</name>
    </ligand>
</feature>
<dbReference type="InterPro" id="IPR013785">
    <property type="entry name" value="Aldolase_TIM"/>
</dbReference>
<comment type="catalytic activity">
    <reaction evidence="1 5">
        <text>Hydrolysis of terminal, non-reducing alpha-D-galactose residues in alpha-D-galactosides, including galactose oligosaccharides, galactomannans and galactolipids.</text>
        <dbReference type="EC" id="3.2.1.22"/>
    </reaction>
</comment>
<dbReference type="SUPFAM" id="SSF51445">
    <property type="entry name" value="(Trans)glycosidases"/>
    <property type="match status" value="1"/>
</dbReference>
<dbReference type="Pfam" id="PF16875">
    <property type="entry name" value="Glyco_hydro_36N"/>
    <property type="match status" value="1"/>
</dbReference>
<feature type="signal peptide" evidence="8">
    <location>
        <begin position="1"/>
        <end position="23"/>
    </location>
</feature>
<dbReference type="InterPro" id="IPR038417">
    <property type="entry name" value="Alpga-gal_N_sf"/>
</dbReference>
<dbReference type="AlphaFoldDB" id="A0A4Y1WSD8"/>
<dbReference type="PROSITE" id="PS00512">
    <property type="entry name" value="ALPHA_GALACTOSIDASE"/>
    <property type="match status" value="1"/>
</dbReference>
<dbReference type="InterPro" id="IPR017853">
    <property type="entry name" value="GH"/>
</dbReference>